<feature type="compositionally biased region" description="Polar residues" evidence="1">
    <location>
        <begin position="212"/>
        <end position="222"/>
    </location>
</feature>
<feature type="region of interest" description="Disordered" evidence="1">
    <location>
        <begin position="210"/>
        <end position="258"/>
    </location>
</feature>
<gene>
    <name evidence="2" type="ORF">HPB52_010393</name>
</gene>
<reference evidence="2" key="2">
    <citation type="submission" date="2021-09" db="EMBL/GenBank/DDBJ databases">
        <authorList>
            <person name="Jia N."/>
            <person name="Wang J."/>
            <person name="Shi W."/>
            <person name="Du L."/>
            <person name="Sun Y."/>
            <person name="Zhan W."/>
            <person name="Jiang J."/>
            <person name="Wang Q."/>
            <person name="Zhang B."/>
            <person name="Ji P."/>
            <person name="Sakyi L.B."/>
            <person name="Cui X."/>
            <person name="Yuan T."/>
            <person name="Jiang B."/>
            <person name="Yang W."/>
            <person name="Lam T.T.-Y."/>
            <person name="Chang Q."/>
            <person name="Ding S."/>
            <person name="Wang X."/>
            <person name="Zhu J."/>
            <person name="Ruan X."/>
            <person name="Zhao L."/>
            <person name="Wei J."/>
            <person name="Que T."/>
            <person name="Du C."/>
            <person name="Cheng J."/>
            <person name="Dai P."/>
            <person name="Han X."/>
            <person name="Huang E."/>
            <person name="Gao Y."/>
            <person name="Liu J."/>
            <person name="Shao H."/>
            <person name="Ye R."/>
            <person name="Li L."/>
            <person name="Wei W."/>
            <person name="Wang X."/>
            <person name="Wang C."/>
            <person name="Huo Q."/>
            <person name="Li W."/>
            <person name="Guo W."/>
            <person name="Chen H."/>
            <person name="Chen S."/>
            <person name="Zhou L."/>
            <person name="Zhou L."/>
            <person name="Ni X."/>
            <person name="Tian J."/>
            <person name="Zhou Y."/>
            <person name="Sheng Y."/>
            <person name="Liu T."/>
            <person name="Pan Y."/>
            <person name="Xia L."/>
            <person name="Li J."/>
            <person name="Zhao F."/>
            <person name="Cao W."/>
        </authorList>
    </citation>
    <scope>NUCLEOTIDE SEQUENCE</scope>
    <source>
        <strain evidence="2">Rsan-2018</strain>
        <tissue evidence="2">Larvae</tissue>
    </source>
</reference>
<evidence type="ECO:0000256" key="1">
    <source>
        <dbReference type="SAM" id="MobiDB-lite"/>
    </source>
</evidence>
<keyword evidence="3" id="KW-1185">Reference proteome</keyword>
<evidence type="ECO:0000313" key="3">
    <source>
        <dbReference type="Proteomes" id="UP000821837"/>
    </source>
</evidence>
<dbReference type="EMBL" id="JABSTV010001246">
    <property type="protein sequence ID" value="KAH7976262.1"/>
    <property type="molecule type" value="Genomic_DNA"/>
</dbReference>
<organism evidence="2 3">
    <name type="scientific">Rhipicephalus sanguineus</name>
    <name type="common">Brown dog tick</name>
    <name type="synonym">Ixodes sanguineus</name>
    <dbReference type="NCBI Taxonomy" id="34632"/>
    <lineage>
        <taxon>Eukaryota</taxon>
        <taxon>Metazoa</taxon>
        <taxon>Ecdysozoa</taxon>
        <taxon>Arthropoda</taxon>
        <taxon>Chelicerata</taxon>
        <taxon>Arachnida</taxon>
        <taxon>Acari</taxon>
        <taxon>Parasitiformes</taxon>
        <taxon>Ixodida</taxon>
        <taxon>Ixodoidea</taxon>
        <taxon>Ixodidae</taxon>
        <taxon>Rhipicephalinae</taxon>
        <taxon>Rhipicephalus</taxon>
        <taxon>Rhipicephalus</taxon>
    </lineage>
</organism>
<accession>A0A9D4QDA4</accession>
<feature type="compositionally biased region" description="Polar residues" evidence="1">
    <location>
        <begin position="243"/>
        <end position="258"/>
    </location>
</feature>
<comment type="caution">
    <text evidence="2">The sequence shown here is derived from an EMBL/GenBank/DDBJ whole genome shotgun (WGS) entry which is preliminary data.</text>
</comment>
<evidence type="ECO:0000313" key="2">
    <source>
        <dbReference type="EMBL" id="KAH7976262.1"/>
    </source>
</evidence>
<reference evidence="2" key="1">
    <citation type="journal article" date="2020" name="Cell">
        <title>Large-Scale Comparative Analyses of Tick Genomes Elucidate Their Genetic Diversity and Vector Capacities.</title>
        <authorList>
            <consortium name="Tick Genome and Microbiome Consortium (TIGMIC)"/>
            <person name="Jia N."/>
            <person name="Wang J."/>
            <person name="Shi W."/>
            <person name="Du L."/>
            <person name="Sun Y."/>
            <person name="Zhan W."/>
            <person name="Jiang J.F."/>
            <person name="Wang Q."/>
            <person name="Zhang B."/>
            <person name="Ji P."/>
            <person name="Bell-Sakyi L."/>
            <person name="Cui X.M."/>
            <person name="Yuan T.T."/>
            <person name="Jiang B.G."/>
            <person name="Yang W.F."/>
            <person name="Lam T.T."/>
            <person name="Chang Q.C."/>
            <person name="Ding S.J."/>
            <person name="Wang X.J."/>
            <person name="Zhu J.G."/>
            <person name="Ruan X.D."/>
            <person name="Zhao L."/>
            <person name="Wei J.T."/>
            <person name="Ye R.Z."/>
            <person name="Que T.C."/>
            <person name="Du C.H."/>
            <person name="Zhou Y.H."/>
            <person name="Cheng J.X."/>
            <person name="Dai P.F."/>
            <person name="Guo W.B."/>
            <person name="Han X.H."/>
            <person name="Huang E.J."/>
            <person name="Li L.F."/>
            <person name="Wei W."/>
            <person name="Gao Y.C."/>
            <person name="Liu J.Z."/>
            <person name="Shao H.Z."/>
            <person name="Wang X."/>
            <person name="Wang C.C."/>
            <person name="Yang T.C."/>
            <person name="Huo Q.B."/>
            <person name="Li W."/>
            <person name="Chen H.Y."/>
            <person name="Chen S.E."/>
            <person name="Zhou L.G."/>
            <person name="Ni X.B."/>
            <person name="Tian J.H."/>
            <person name="Sheng Y."/>
            <person name="Liu T."/>
            <person name="Pan Y.S."/>
            <person name="Xia L.Y."/>
            <person name="Li J."/>
            <person name="Zhao F."/>
            <person name="Cao W.C."/>
        </authorList>
    </citation>
    <scope>NUCLEOTIDE SEQUENCE</scope>
    <source>
        <strain evidence="2">Rsan-2018</strain>
    </source>
</reference>
<dbReference type="AlphaFoldDB" id="A0A9D4QDA4"/>
<dbReference type="Proteomes" id="UP000821837">
    <property type="component" value="Chromosome 10"/>
</dbReference>
<sequence>MFQLAQAWQPQFDPLLPPFCTSCLQSRFEEFEASLGLNNIWLQEFMFQVLEYHLSRDLKRHLTYFSWSPRPYDVHTVPLPTTGYIGDGDHPPAPIDPSTERPTILESTAPASLTCRFCHQSHCHLSPSRVRRRLLHQSCAAPLAARGDSTIADESGDVLAEPKPVPIHVEARDTADTTDAEPAFVLHASGFANTSAPAAQALVDCQPDHDLSSNALNGSQSFPDVPERISSDLSEEPRPTPSCLPTTQEQSGVVNSHF</sequence>
<name>A0A9D4QDA4_RHISA</name>
<feature type="compositionally biased region" description="Basic and acidic residues" evidence="1">
    <location>
        <begin position="225"/>
        <end position="238"/>
    </location>
</feature>
<dbReference type="VEuPathDB" id="VectorBase:RSAN_045133"/>
<protein>
    <submittedName>
        <fullName evidence="2">Uncharacterized protein</fullName>
    </submittedName>
</protein>
<proteinExistence type="predicted"/>